<evidence type="ECO:0000313" key="2">
    <source>
        <dbReference type="EMBL" id="GMS92072.1"/>
    </source>
</evidence>
<dbReference type="AlphaFoldDB" id="A0AAV5TCM2"/>
<protein>
    <submittedName>
        <fullName evidence="2">Uncharacterized protein</fullName>
    </submittedName>
</protein>
<comment type="caution">
    <text evidence="2">The sequence shown here is derived from an EMBL/GenBank/DDBJ whole genome shotgun (WGS) entry which is preliminary data.</text>
</comment>
<evidence type="ECO:0000256" key="1">
    <source>
        <dbReference type="SAM" id="MobiDB-lite"/>
    </source>
</evidence>
<accession>A0AAV5TCM2</accession>
<keyword evidence="3" id="KW-1185">Reference proteome</keyword>
<reference evidence="2" key="1">
    <citation type="submission" date="2023-10" db="EMBL/GenBank/DDBJ databases">
        <title>Genome assembly of Pristionchus species.</title>
        <authorList>
            <person name="Yoshida K."/>
            <person name="Sommer R.J."/>
        </authorList>
    </citation>
    <scope>NUCLEOTIDE SEQUENCE</scope>
    <source>
        <strain evidence="2">RS0144</strain>
    </source>
</reference>
<organism evidence="2 3">
    <name type="scientific">Pristionchus entomophagus</name>
    <dbReference type="NCBI Taxonomy" id="358040"/>
    <lineage>
        <taxon>Eukaryota</taxon>
        <taxon>Metazoa</taxon>
        <taxon>Ecdysozoa</taxon>
        <taxon>Nematoda</taxon>
        <taxon>Chromadorea</taxon>
        <taxon>Rhabditida</taxon>
        <taxon>Rhabditina</taxon>
        <taxon>Diplogasteromorpha</taxon>
        <taxon>Diplogasteroidea</taxon>
        <taxon>Neodiplogasteridae</taxon>
        <taxon>Pristionchus</taxon>
    </lineage>
</organism>
<dbReference type="Proteomes" id="UP001432027">
    <property type="component" value="Unassembled WGS sequence"/>
</dbReference>
<dbReference type="EMBL" id="BTSX01000004">
    <property type="protein sequence ID" value="GMS92072.1"/>
    <property type="molecule type" value="Genomic_DNA"/>
</dbReference>
<evidence type="ECO:0000313" key="3">
    <source>
        <dbReference type="Proteomes" id="UP001432027"/>
    </source>
</evidence>
<feature type="region of interest" description="Disordered" evidence="1">
    <location>
        <begin position="158"/>
        <end position="178"/>
    </location>
</feature>
<name>A0AAV5TCM2_9BILA</name>
<gene>
    <name evidence="2" type="ORF">PENTCL1PPCAC_14247</name>
</gene>
<feature type="region of interest" description="Disordered" evidence="1">
    <location>
        <begin position="81"/>
        <end position="101"/>
    </location>
</feature>
<sequence length="178" mass="20073">LLASLALISCDCCGEPGCSFTSRLTSYLYRSYPSPRSLRAGERRRSLQLDRSLLSLSPPLSLLGDRSRRVEKPLLGDLERRGGELRSRRGKKSTNRSSRLLSSLSRSLLPSRRGERERRRSNRDGGEAFRLLDSDEDILAFFEGTASLELLLLAELEPEEEDEESRRFRAGGNSERAI</sequence>
<feature type="non-terminal residue" evidence="2">
    <location>
        <position position="1"/>
    </location>
</feature>
<proteinExistence type="predicted"/>